<evidence type="ECO:0000259" key="8">
    <source>
        <dbReference type="PROSITE" id="PS50850"/>
    </source>
</evidence>
<dbReference type="Proteomes" id="UP001500212">
    <property type="component" value="Unassembled WGS sequence"/>
</dbReference>
<dbReference type="NCBIfam" id="TIGR00711">
    <property type="entry name" value="efflux_EmrB"/>
    <property type="match status" value="1"/>
</dbReference>
<dbReference type="SUPFAM" id="SSF103473">
    <property type="entry name" value="MFS general substrate transporter"/>
    <property type="match status" value="1"/>
</dbReference>
<feature type="transmembrane region" description="Helical" evidence="7">
    <location>
        <begin position="139"/>
        <end position="158"/>
    </location>
</feature>
<keyword evidence="5 7" id="KW-1133">Transmembrane helix</keyword>
<feature type="transmembrane region" description="Helical" evidence="7">
    <location>
        <begin position="468"/>
        <end position="488"/>
    </location>
</feature>
<feature type="domain" description="Major facilitator superfamily (MFS) profile" evidence="8">
    <location>
        <begin position="11"/>
        <end position="492"/>
    </location>
</feature>
<dbReference type="InterPro" id="IPR020846">
    <property type="entry name" value="MFS_dom"/>
</dbReference>
<keyword evidence="10" id="KW-1185">Reference proteome</keyword>
<feature type="transmembrane region" description="Helical" evidence="7">
    <location>
        <begin position="164"/>
        <end position="186"/>
    </location>
</feature>
<name>A0ABP8THK8_9ACTN</name>
<comment type="caution">
    <text evidence="9">The sequence shown here is derived from an EMBL/GenBank/DDBJ whole genome shotgun (WGS) entry which is preliminary data.</text>
</comment>
<keyword evidence="4 7" id="KW-0812">Transmembrane</keyword>
<evidence type="ECO:0000256" key="1">
    <source>
        <dbReference type="ARBA" id="ARBA00004651"/>
    </source>
</evidence>
<comment type="subcellular location">
    <subcellularLocation>
        <location evidence="1">Cell membrane</location>
        <topology evidence="1">Multi-pass membrane protein</topology>
    </subcellularLocation>
</comment>
<feature type="transmembrane region" description="Helical" evidence="7">
    <location>
        <begin position="198"/>
        <end position="216"/>
    </location>
</feature>
<evidence type="ECO:0000256" key="7">
    <source>
        <dbReference type="SAM" id="Phobius"/>
    </source>
</evidence>
<dbReference type="InterPro" id="IPR011701">
    <property type="entry name" value="MFS"/>
</dbReference>
<feature type="transmembrane region" description="Helical" evidence="7">
    <location>
        <begin position="329"/>
        <end position="347"/>
    </location>
</feature>
<evidence type="ECO:0000256" key="3">
    <source>
        <dbReference type="ARBA" id="ARBA00022475"/>
    </source>
</evidence>
<evidence type="ECO:0000313" key="9">
    <source>
        <dbReference type="EMBL" id="GAA4608490.1"/>
    </source>
</evidence>
<dbReference type="PANTHER" id="PTHR42718">
    <property type="entry name" value="MAJOR FACILITATOR SUPERFAMILY MULTIDRUG TRANSPORTER MFSC"/>
    <property type="match status" value="1"/>
</dbReference>
<dbReference type="PANTHER" id="PTHR42718:SF42">
    <property type="entry name" value="EXPORT PROTEIN"/>
    <property type="match status" value="1"/>
</dbReference>
<dbReference type="PROSITE" id="PS50850">
    <property type="entry name" value="MFS"/>
    <property type="match status" value="1"/>
</dbReference>
<dbReference type="RefSeq" id="WP_345354433.1">
    <property type="nucleotide sequence ID" value="NZ_BAABHJ010000008.1"/>
</dbReference>
<feature type="transmembrane region" description="Helical" evidence="7">
    <location>
        <begin position="393"/>
        <end position="418"/>
    </location>
</feature>
<dbReference type="Gene3D" id="1.20.1720.10">
    <property type="entry name" value="Multidrug resistance protein D"/>
    <property type="match status" value="2"/>
</dbReference>
<sequence>MTSLGGRRWWVLAALVVILLAVSLDLTALNIALPTLSAQLGAGTSALQWIIASYTLVSATLLIPAGLIGDRYGRKKTLLGGLALFLVGSLIATLVSSPAGLIAARTLMGIGSAAITTLAMSVLVVVFPPEERPKALGAWAAASFLGLPLGPIIGGYLLDHFWWGSIFLINIPVSAVALVLGFILIPESRAASAPRPDFAGLLLSTGGLVAMVYGTIQEDEYGWSSPGVWGVMAAGAVALVAFVAWTRHVAHPLIDLRLFADRRFTGGVVPATLLTFAMFGVLFVAPQYFQAVLATTPLGSGLRLLPLIGGLVVSSRLGAPLVKRIGPRLTIALGGLLITAGMVYGATTTAESGYGLAACWLTVAGLGMGLMLPASMNAAISALSAEQAGVGSAVVMTVRLVGGAFGAAVLGSLLSAGYRGRVDVAGLPPAAAEAARAKVGGGLAVAERLHDPRLLHSARAAFTHGMDVTLLVGAGIMMFAALLALILLPRRGADEAMGNGQSTHEYVSA</sequence>
<feature type="transmembrane region" description="Helical" evidence="7">
    <location>
        <begin position="79"/>
        <end position="101"/>
    </location>
</feature>
<evidence type="ECO:0000256" key="2">
    <source>
        <dbReference type="ARBA" id="ARBA00022448"/>
    </source>
</evidence>
<keyword evidence="6 7" id="KW-0472">Membrane</keyword>
<dbReference type="InterPro" id="IPR036259">
    <property type="entry name" value="MFS_trans_sf"/>
</dbReference>
<organism evidence="9 10">
    <name type="scientific">Actinoallomurus liliacearum</name>
    <dbReference type="NCBI Taxonomy" id="1080073"/>
    <lineage>
        <taxon>Bacteria</taxon>
        <taxon>Bacillati</taxon>
        <taxon>Actinomycetota</taxon>
        <taxon>Actinomycetes</taxon>
        <taxon>Streptosporangiales</taxon>
        <taxon>Thermomonosporaceae</taxon>
        <taxon>Actinoallomurus</taxon>
    </lineage>
</organism>
<dbReference type="Pfam" id="PF07690">
    <property type="entry name" value="MFS_1"/>
    <property type="match status" value="1"/>
</dbReference>
<dbReference type="CDD" id="cd17321">
    <property type="entry name" value="MFS_MMR_MDR_like"/>
    <property type="match status" value="1"/>
</dbReference>
<feature type="transmembrane region" description="Helical" evidence="7">
    <location>
        <begin position="107"/>
        <end position="127"/>
    </location>
</feature>
<dbReference type="InterPro" id="IPR004638">
    <property type="entry name" value="EmrB-like"/>
</dbReference>
<evidence type="ECO:0000256" key="4">
    <source>
        <dbReference type="ARBA" id="ARBA00022692"/>
    </source>
</evidence>
<feature type="transmembrane region" description="Helical" evidence="7">
    <location>
        <begin position="228"/>
        <end position="246"/>
    </location>
</feature>
<evidence type="ECO:0000256" key="6">
    <source>
        <dbReference type="ARBA" id="ARBA00023136"/>
    </source>
</evidence>
<feature type="transmembrane region" description="Helical" evidence="7">
    <location>
        <begin position="46"/>
        <end position="67"/>
    </location>
</feature>
<evidence type="ECO:0000313" key="10">
    <source>
        <dbReference type="Proteomes" id="UP001500212"/>
    </source>
</evidence>
<protein>
    <submittedName>
        <fullName evidence="9">DHA2 family efflux MFS transporter permease subunit</fullName>
    </submittedName>
</protein>
<feature type="transmembrane region" description="Helical" evidence="7">
    <location>
        <begin position="267"/>
        <end position="289"/>
    </location>
</feature>
<keyword evidence="2" id="KW-0813">Transport</keyword>
<gene>
    <name evidence="9" type="ORF">GCM10023195_33330</name>
</gene>
<dbReference type="EMBL" id="BAABHJ010000008">
    <property type="protein sequence ID" value="GAA4608490.1"/>
    <property type="molecule type" value="Genomic_DNA"/>
</dbReference>
<proteinExistence type="predicted"/>
<dbReference type="PRINTS" id="PR01036">
    <property type="entry name" value="TCRTETB"/>
</dbReference>
<accession>A0ABP8THK8</accession>
<evidence type="ECO:0000256" key="5">
    <source>
        <dbReference type="ARBA" id="ARBA00022989"/>
    </source>
</evidence>
<feature type="transmembrane region" description="Helical" evidence="7">
    <location>
        <begin position="353"/>
        <end position="372"/>
    </location>
</feature>
<keyword evidence="3" id="KW-1003">Cell membrane</keyword>
<reference evidence="10" key="1">
    <citation type="journal article" date="2019" name="Int. J. Syst. Evol. Microbiol.">
        <title>The Global Catalogue of Microorganisms (GCM) 10K type strain sequencing project: providing services to taxonomists for standard genome sequencing and annotation.</title>
        <authorList>
            <consortium name="The Broad Institute Genomics Platform"/>
            <consortium name="The Broad Institute Genome Sequencing Center for Infectious Disease"/>
            <person name="Wu L."/>
            <person name="Ma J."/>
        </authorList>
    </citation>
    <scope>NUCLEOTIDE SEQUENCE [LARGE SCALE GENOMIC DNA]</scope>
    <source>
        <strain evidence="10">JCM 17938</strain>
    </source>
</reference>